<protein>
    <submittedName>
        <fullName evidence="11">Anaerobic dimethyl sulfoxide reductase chain B</fullName>
    </submittedName>
</protein>
<evidence type="ECO:0000256" key="2">
    <source>
        <dbReference type="ARBA" id="ARBA00003584"/>
    </source>
</evidence>
<dbReference type="GO" id="GO:0045333">
    <property type="term" value="P:cellular respiration"/>
    <property type="evidence" value="ECO:0007669"/>
    <property type="project" value="UniProtKB-ARBA"/>
</dbReference>
<evidence type="ECO:0000313" key="11">
    <source>
        <dbReference type="EMBL" id="EFW59587.1"/>
    </source>
</evidence>
<dbReference type="PROSITE" id="PS51379">
    <property type="entry name" value="4FE4S_FER_2"/>
    <property type="match status" value="3"/>
</dbReference>
<dbReference type="GO" id="GO:0051539">
    <property type="term" value="F:4 iron, 4 sulfur cluster binding"/>
    <property type="evidence" value="ECO:0007669"/>
    <property type="project" value="UniProtKB-KW"/>
</dbReference>
<dbReference type="SUPFAM" id="SSF54862">
    <property type="entry name" value="4Fe-4S ferredoxins"/>
    <property type="match status" value="1"/>
</dbReference>
<evidence type="ECO:0000256" key="6">
    <source>
        <dbReference type="ARBA" id="ARBA00022737"/>
    </source>
</evidence>
<comment type="cofactor">
    <cofactor evidence="1">
        <name>[4Fe-4S] cluster</name>
        <dbReference type="ChEBI" id="CHEBI:49883"/>
    </cofactor>
</comment>
<dbReference type="NCBIfam" id="TIGR02951">
    <property type="entry name" value="DMSO_dmsB"/>
    <property type="match status" value="1"/>
</dbReference>
<keyword evidence="8" id="KW-0408">Iron</keyword>
<feature type="domain" description="4Fe-4S ferredoxin-type" evidence="10">
    <location>
        <begin position="5"/>
        <end position="33"/>
    </location>
</feature>
<keyword evidence="4" id="KW-0004">4Fe-4S</keyword>
<proteinExistence type="predicted"/>
<evidence type="ECO:0000259" key="10">
    <source>
        <dbReference type="PROSITE" id="PS51379"/>
    </source>
</evidence>
<evidence type="ECO:0000256" key="7">
    <source>
        <dbReference type="ARBA" id="ARBA00022982"/>
    </source>
</evidence>
<accession>A0A6N3QHV0</accession>
<evidence type="ECO:0000256" key="8">
    <source>
        <dbReference type="ARBA" id="ARBA00023004"/>
    </source>
</evidence>
<dbReference type="FunFam" id="3.30.70.20:FF:000003">
    <property type="entry name" value="Dimethyl sulfoxide reductase subunit B"/>
    <property type="match status" value="1"/>
</dbReference>
<dbReference type="PROSITE" id="PS00198">
    <property type="entry name" value="4FE4S_FER_1"/>
    <property type="match status" value="1"/>
</dbReference>
<name>A0A6N3QHV0_SHIFL</name>
<evidence type="ECO:0000256" key="9">
    <source>
        <dbReference type="ARBA" id="ARBA00023014"/>
    </source>
</evidence>
<feature type="domain" description="4Fe-4S ferredoxin-type" evidence="10">
    <location>
        <begin position="90"/>
        <end position="119"/>
    </location>
</feature>
<gene>
    <name evidence="11" type="ORF">SGF_03010</name>
</gene>
<comment type="caution">
    <text evidence="11">The sequence shown here is derived from an EMBL/GenBank/DDBJ whole genome shotgun (WGS) entry which is preliminary data.</text>
</comment>
<dbReference type="InterPro" id="IPR017900">
    <property type="entry name" value="4Fe4S_Fe_S_CS"/>
</dbReference>
<feature type="domain" description="4Fe-4S ferredoxin-type" evidence="10">
    <location>
        <begin position="59"/>
        <end position="89"/>
    </location>
</feature>
<dbReference type="PANTHER" id="PTHR43177">
    <property type="entry name" value="PROTEIN NRFC"/>
    <property type="match status" value="1"/>
</dbReference>
<evidence type="ECO:0000256" key="5">
    <source>
        <dbReference type="ARBA" id="ARBA00022723"/>
    </source>
</evidence>
<dbReference type="EMBL" id="AERO01000119">
    <property type="protein sequence ID" value="EFW59587.1"/>
    <property type="molecule type" value="Genomic_DNA"/>
</dbReference>
<dbReference type="CDD" id="cd16371">
    <property type="entry name" value="DMSOR_beta_like"/>
    <property type="match status" value="1"/>
</dbReference>
<dbReference type="Pfam" id="PF13247">
    <property type="entry name" value="Fer4_11"/>
    <property type="match status" value="1"/>
</dbReference>
<organism evidence="11 12">
    <name type="scientific">Shigella flexneri CDC 796-83</name>
    <dbReference type="NCBI Taxonomy" id="945360"/>
    <lineage>
        <taxon>Bacteria</taxon>
        <taxon>Pseudomonadati</taxon>
        <taxon>Pseudomonadota</taxon>
        <taxon>Gammaproteobacteria</taxon>
        <taxon>Enterobacterales</taxon>
        <taxon>Enterobacteriaceae</taxon>
        <taxon>Shigella</taxon>
    </lineage>
</organism>
<sequence>MTTQYGFFIDSSRCTGCKTCELGCKDFKDLGPEVSFRRIYEYAGGDWQEDNGIWHQNVFAYYLSISCNHCDDPACTKVCPSGAMHKREDGFVVVDEDVCIGCRYCHMACPYGAPQYNAEKGHMTKCDGCYSRVAEGKQPICIESCPLRALEFGPIEELRQKHGTLAAVAPLPRAHFTKPNIVIKPNANSRPTGDWICPYISRHLLSLNPLQARCRRYSRGER</sequence>
<dbReference type="GO" id="GO:0046872">
    <property type="term" value="F:metal ion binding"/>
    <property type="evidence" value="ECO:0007669"/>
    <property type="project" value="UniProtKB-KW"/>
</dbReference>
<keyword evidence="9" id="KW-0411">Iron-sulfur</keyword>
<evidence type="ECO:0000256" key="4">
    <source>
        <dbReference type="ARBA" id="ARBA00022485"/>
    </source>
</evidence>
<keyword evidence="5" id="KW-0479">Metal-binding</keyword>
<dbReference type="Proteomes" id="UP000003302">
    <property type="component" value="Unassembled WGS sequence"/>
</dbReference>
<keyword evidence="3" id="KW-0813">Transport</keyword>
<keyword evidence="6" id="KW-0677">Repeat</keyword>
<dbReference type="AlphaFoldDB" id="A0A6N3QHV0"/>
<keyword evidence="7" id="KW-0249">Electron transport</keyword>
<reference evidence="11 12" key="1">
    <citation type="submission" date="2011-01" db="EMBL/GenBank/DDBJ databases">
        <title>Shigella flexneri CDC 796-83 whole genome shotgun sequencing project.</title>
        <authorList>
            <person name="Mane S.P."/>
            <person name="Sobral B.W."/>
            <person name="Cebula T."/>
            <person name="Chertkov O."/>
            <person name="Munk A.C."/>
            <person name="Tapia R."/>
            <person name="Green L."/>
            <person name="Rogers Y."/>
            <person name="Detter J.C."/>
            <person name="Bruce D."/>
            <person name="Brettin T.S."/>
        </authorList>
    </citation>
    <scope>NUCLEOTIDE SEQUENCE [LARGE SCALE GENOMIC DNA]</scope>
    <source>
        <strain evidence="11 12">CDC 796-83</strain>
    </source>
</reference>
<evidence type="ECO:0000256" key="1">
    <source>
        <dbReference type="ARBA" id="ARBA00001966"/>
    </source>
</evidence>
<evidence type="ECO:0000256" key="3">
    <source>
        <dbReference type="ARBA" id="ARBA00022448"/>
    </source>
</evidence>
<dbReference type="Gene3D" id="3.30.70.20">
    <property type="match status" value="2"/>
</dbReference>
<dbReference type="InterPro" id="IPR050954">
    <property type="entry name" value="ET_IronSulfur_Cluster-Binding"/>
</dbReference>
<dbReference type="InterPro" id="IPR017896">
    <property type="entry name" value="4Fe4S_Fe-S-bd"/>
</dbReference>
<evidence type="ECO:0000313" key="12">
    <source>
        <dbReference type="Proteomes" id="UP000003302"/>
    </source>
</evidence>
<dbReference type="InterPro" id="IPR014297">
    <property type="entry name" value="DMSO_DmsB"/>
</dbReference>
<dbReference type="PANTHER" id="PTHR43177:SF5">
    <property type="entry name" value="ANAEROBIC DIMETHYL SULFOXIDE REDUCTASE CHAIN B-RELATED"/>
    <property type="match status" value="1"/>
</dbReference>
<comment type="function">
    <text evidence="2">Electron transfer subunit of the terminal reductase during anaerobic growth on various sulfoxide and N-oxide compounds.</text>
</comment>
<dbReference type="GO" id="GO:0016491">
    <property type="term" value="F:oxidoreductase activity"/>
    <property type="evidence" value="ECO:0007669"/>
    <property type="project" value="UniProtKB-ARBA"/>
</dbReference>